<dbReference type="PANTHER" id="PTHR38593:SF1">
    <property type="entry name" value="BLR2558 PROTEIN"/>
    <property type="match status" value="1"/>
</dbReference>
<evidence type="ECO:0000259" key="1">
    <source>
        <dbReference type="Pfam" id="PF13628"/>
    </source>
</evidence>
<dbReference type="InterPro" id="IPR025419">
    <property type="entry name" value="DUF4142"/>
</dbReference>
<dbReference type="PANTHER" id="PTHR38593">
    <property type="entry name" value="BLR2558 PROTEIN"/>
    <property type="match status" value="1"/>
</dbReference>
<dbReference type="AlphaFoldDB" id="B4D5J8"/>
<organism evidence="2 3">
    <name type="scientific">Chthoniobacter flavus Ellin428</name>
    <dbReference type="NCBI Taxonomy" id="497964"/>
    <lineage>
        <taxon>Bacteria</taxon>
        <taxon>Pseudomonadati</taxon>
        <taxon>Verrucomicrobiota</taxon>
        <taxon>Spartobacteria</taxon>
        <taxon>Chthoniobacterales</taxon>
        <taxon>Chthoniobacteraceae</taxon>
        <taxon>Chthoniobacter</taxon>
    </lineage>
</organism>
<dbReference type="InterPro" id="IPR012347">
    <property type="entry name" value="Ferritin-like"/>
</dbReference>
<protein>
    <recommendedName>
        <fullName evidence="1">DUF4142 domain-containing protein</fullName>
    </recommendedName>
</protein>
<gene>
    <name evidence="2" type="ORF">CfE428DRAFT_4187</name>
</gene>
<name>B4D5J8_9BACT</name>
<reference evidence="2 3" key="1">
    <citation type="journal article" date="2011" name="J. Bacteriol.">
        <title>Genome sequence of Chthoniobacter flavus Ellin428, an aerobic heterotrophic soil bacterium.</title>
        <authorList>
            <person name="Kant R."/>
            <person name="van Passel M.W."/>
            <person name="Palva A."/>
            <person name="Lucas S."/>
            <person name="Lapidus A."/>
            <person name="Glavina Del Rio T."/>
            <person name="Dalin E."/>
            <person name="Tice H."/>
            <person name="Bruce D."/>
            <person name="Goodwin L."/>
            <person name="Pitluck S."/>
            <person name="Larimer F.W."/>
            <person name="Land M.L."/>
            <person name="Hauser L."/>
            <person name="Sangwan P."/>
            <person name="de Vos W.M."/>
            <person name="Janssen P.H."/>
            <person name="Smidt H."/>
        </authorList>
    </citation>
    <scope>NUCLEOTIDE SEQUENCE [LARGE SCALE GENOMIC DNA]</scope>
    <source>
        <strain evidence="2 3">Ellin428</strain>
    </source>
</reference>
<dbReference type="eggNOG" id="COG3652">
    <property type="taxonomic scope" value="Bacteria"/>
</dbReference>
<feature type="domain" description="DUF4142" evidence="1">
    <location>
        <begin position="19"/>
        <end position="153"/>
    </location>
</feature>
<sequence>MFGLSVLASFANDVDVSRADKSFLQKAYQDSLAEIDAARLGLKSANADVKTFADRVAADLAKANAELKTLAGTKQVTLSENPSLIAEAKSTPLGVKSDESFDKAFAQTMIDNQKRAIDAFEKAASEGKDPDVKAFAAKILPTLKVHLSMAEELQSRIGK</sequence>
<dbReference type="EMBL" id="ABVL01000013">
    <property type="protein sequence ID" value="EDY18403.1"/>
    <property type="molecule type" value="Genomic_DNA"/>
</dbReference>
<proteinExistence type="predicted"/>
<dbReference type="Proteomes" id="UP000005824">
    <property type="component" value="Unassembled WGS sequence"/>
</dbReference>
<accession>B4D5J8</accession>
<dbReference type="STRING" id="497964.CfE428DRAFT_4187"/>
<dbReference type="Gene3D" id="1.20.1260.10">
    <property type="match status" value="1"/>
</dbReference>
<evidence type="ECO:0000313" key="3">
    <source>
        <dbReference type="Proteomes" id="UP000005824"/>
    </source>
</evidence>
<dbReference type="InParanoid" id="B4D5J8"/>
<keyword evidence="3" id="KW-1185">Reference proteome</keyword>
<evidence type="ECO:0000313" key="2">
    <source>
        <dbReference type="EMBL" id="EDY18403.1"/>
    </source>
</evidence>
<comment type="caution">
    <text evidence="2">The sequence shown here is derived from an EMBL/GenBank/DDBJ whole genome shotgun (WGS) entry which is preliminary data.</text>
</comment>
<dbReference type="Pfam" id="PF13628">
    <property type="entry name" value="DUF4142"/>
    <property type="match status" value="1"/>
</dbReference>